<reference evidence="11 12" key="1">
    <citation type="submission" date="2018-06" db="EMBL/GenBank/DDBJ databases">
        <authorList>
            <consortium name="Pathogen Informatics"/>
            <person name="Doyle S."/>
        </authorList>
    </citation>
    <scope>NUCLEOTIDE SEQUENCE [LARGE SCALE GENOMIC DNA]</scope>
    <source>
        <strain evidence="11 12">NCTC11091</strain>
    </source>
</reference>
<accession>A0A378Q6H7</accession>
<evidence type="ECO:0000313" key="12">
    <source>
        <dbReference type="Proteomes" id="UP000255193"/>
    </source>
</evidence>
<keyword evidence="3 9" id="KW-0479">Metal-binding</keyword>
<proteinExistence type="inferred from homology"/>
<evidence type="ECO:0000256" key="4">
    <source>
        <dbReference type="ARBA" id="ARBA00023004"/>
    </source>
</evidence>
<dbReference type="PANTHER" id="PTHR11108:SF1">
    <property type="entry name" value="FERROCHELATASE, MITOCHONDRIAL"/>
    <property type="match status" value="1"/>
</dbReference>
<dbReference type="CDD" id="cd03411">
    <property type="entry name" value="Ferrochelatase_N"/>
    <property type="match status" value="1"/>
</dbReference>
<keyword evidence="7 9" id="KW-0627">Porphyrin biosynthesis</keyword>
<sequence>MVTMPAKPVPTYQPNPTIAVLLVNLGTPDAPTVPAVRQYLRQFLSDTRVIEVPKLVWAIILNLFILTTRPKRVAHAYASVWDDDSPLRQIAYMQADLLQQRLDQQDFGVPVKVELAMTYGKPALTDALHNLKAQGIERVVVLPAYPQYSASTTAAVFDVIAKYGLKARDLPALSFVKDYYNHPLYIAALADSVRRYQAEHGQAQKLLFSFHGIPKPYADKGDPYPERCKITAHAVAAKLGLTDEQWAYSFQSRFGLQEWVKPYTDELLTEWGKANLASVQILSPAFSADCLETLEELAVENKNTFQENGGGEYGYIPALNTDPIHIDLFTALVLPHVQAWATT</sequence>
<evidence type="ECO:0000256" key="8">
    <source>
        <dbReference type="ARBA" id="ARBA00024536"/>
    </source>
</evidence>
<dbReference type="GO" id="GO:0006783">
    <property type="term" value="P:heme biosynthetic process"/>
    <property type="evidence" value="ECO:0007669"/>
    <property type="project" value="UniProtKB-UniRule"/>
</dbReference>
<name>A0A378Q6H7_9GAMM</name>
<dbReference type="InterPro" id="IPR033659">
    <property type="entry name" value="Ferrochelatase_N"/>
</dbReference>
<dbReference type="GO" id="GO:0046872">
    <property type="term" value="F:metal ion binding"/>
    <property type="evidence" value="ECO:0007669"/>
    <property type="project" value="UniProtKB-KW"/>
</dbReference>
<dbReference type="AlphaFoldDB" id="A0A378Q6H7"/>
<evidence type="ECO:0000256" key="2">
    <source>
        <dbReference type="ARBA" id="ARBA00022490"/>
    </source>
</evidence>
<comment type="pathway">
    <text evidence="9 10">Porphyrin-containing compound metabolism; protoheme biosynthesis; protoheme from protoporphyrin-IX: step 1/1.</text>
</comment>
<dbReference type="EMBL" id="UGQA01000001">
    <property type="protein sequence ID" value="STY96004.1"/>
    <property type="molecule type" value="Genomic_DNA"/>
</dbReference>
<organism evidence="11 12">
    <name type="scientific">Faucicola atlantae</name>
    <dbReference type="NCBI Taxonomy" id="34059"/>
    <lineage>
        <taxon>Bacteria</taxon>
        <taxon>Pseudomonadati</taxon>
        <taxon>Pseudomonadota</taxon>
        <taxon>Gammaproteobacteria</taxon>
        <taxon>Moraxellales</taxon>
        <taxon>Moraxellaceae</taxon>
        <taxon>Faucicola</taxon>
    </lineage>
</organism>
<evidence type="ECO:0000256" key="10">
    <source>
        <dbReference type="RuleBase" id="RU000607"/>
    </source>
</evidence>
<keyword evidence="4 9" id="KW-0408">Iron</keyword>
<dbReference type="HAMAP" id="MF_00323">
    <property type="entry name" value="Ferrochelatase"/>
    <property type="match status" value="1"/>
</dbReference>
<feature type="binding site" evidence="9">
    <location>
        <position position="211"/>
    </location>
    <ligand>
        <name>Fe(2+)</name>
        <dbReference type="ChEBI" id="CHEBI:29033"/>
    </ligand>
</feature>
<dbReference type="FunFam" id="3.40.50.1400:FF:000002">
    <property type="entry name" value="Ferrochelatase"/>
    <property type="match status" value="1"/>
</dbReference>
<dbReference type="GO" id="GO:0005737">
    <property type="term" value="C:cytoplasm"/>
    <property type="evidence" value="ECO:0007669"/>
    <property type="project" value="UniProtKB-SubCell"/>
</dbReference>
<dbReference type="Pfam" id="PF00762">
    <property type="entry name" value="Ferrochelatase"/>
    <property type="match status" value="1"/>
</dbReference>
<keyword evidence="2 9" id="KW-0963">Cytoplasm</keyword>
<dbReference type="SUPFAM" id="SSF53800">
    <property type="entry name" value="Chelatase"/>
    <property type="match status" value="1"/>
</dbReference>
<dbReference type="EC" id="4.98.1.1" evidence="9 10"/>
<evidence type="ECO:0000256" key="3">
    <source>
        <dbReference type="ARBA" id="ARBA00022723"/>
    </source>
</evidence>
<dbReference type="UniPathway" id="UPA00252">
    <property type="reaction ID" value="UER00325"/>
</dbReference>
<protein>
    <recommendedName>
        <fullName evidence="9 10">Ferrochelatase</fullName>
        <ecNumber evidence="9 10">4.98.1.1</ecNumber>
    </recommendedName>
    <alternativeName>
        <fullName evidence="9">Heme synthase</fullName>
    </alternativeName>
    <alternativeName>
        <fullName evidence="9">Protoheme ferro-lyase</fullName>
    </alternativeName>
</protein>
<gene>
    <name evidence="9 11" type="primary">hemH</name>
    <name evidence="11" type="ORF">NCTC11091_01814</name>
</gene>
<dbReference type="Proteomes" id="UP000255193">
    <property type="component" value="Unassembled WGS sequence"/>
</dbReference>
<dbReference type="PANTHER" id="PTHR11108">
    <property type="entry name" value="FERROCHELATASE"/>
    <property type="match status" value="1"/>
</dbReference>
<dbReference type="CDD" id="cd00419">
    <property type="entry name" value="Ferrochelatase_C"/>
    <property type="match status" value="1"/>
</dbReference>
<dbReference type="InterPro" id="IPR001015">
    <property type="entry name" value="Ferrochelatase"/>
</dbReference>
<comment type="catalytic activity">
    <reaction evidence="8">
        <text>Fe-coproporphyrin III + 2 H(+) = coproporphyrin III + Fe(2+)</text>
        <dbReference type="Rhea" id="RHEA:49572"/>
        <dbReference type="ChEBI" id="CHEBI:15378"/>
        <dbReference type="ChEBI" id="CHEBI:29033"/>
        <dbReference type="ChEBI" id="CHEBI:68438"/>
        <dbReference type="ChEBI" id="CHEBI:131725"/>
        <dbReference type="EC" id="4.99.1.9"/>
    </reaction>
    <physiologicalReaction direction="right-to-left" evidence="8">
        <dbReference type="Rhea" id="RHEA:49574"/>
    </physiologicalReaction>
</comment>
<keyword evidence="6 9" id="KW-0456">Lyase</keyword>
<comment type="similarity">
    <text evidence="1 9 10">Belongs to the ferrochelatase family.</text>
</comment>
<comment type="subcellular location">
    <subcellularLocation>
        <location evidence="9 10">Cytoplasm</location>
    </subcellularLocation>
</comment>
<comment type="function">
    <text evidence="9 10">Catalyzes the ferrous insertion into protoporphyrin IX.</text>
</comment>
<dbReference type="GO" id="GO:0004325">
    <property type="term" value="F:ferrochelatase activity"/>
    <property type="evidence" value="ECO:0007669"/>
    <property type="project" value="UniProtKB-UniRule"/>
</dbReference>
<evidence type="ECO:0000256" key="6">
    <source>
        <dbReference type="ARBA" id="ARBA00023239"/>
    </source>
</evidence>
<dbReference type="NCBIfam" id="TIGR00109">
    <property type="entry name" value="hemH"/>
    <property type="match status" value="1"/>
</dbReference>
<evidence type="ECO:0000313" key="11">
    <source>
        <dbReference type="EMBL" id="STY96004.1"/>
    </source>
</evidence>
<evidence type="ECO:0000256" key="9">
    <source>
        <dbReference type="HAMAP-Rule" id="MF_00323"/>
    </source>
</evidence>
<evidence type="ECO:0000256" key="7">
    <source>
        <dbReference type="ARBA" id="ARBA00023244"/>
    </source>
</evidence>
<comment type="catalytic activity">
    <reaction evidence="9 10">
        <text>heme b + 2 H(+) = protoporphyrin IX + Fe(2+)</text>
        <dbReference type="Rhea" id="RHEA:22584"/>
        <dbReference type="ChEBI" id="CHEBI:15378"/>
        <dbReference type="ChEBI" id="CHEBI:29033"/>
        <dbReference type="ChEBI" id="CHEBI:57306"/>
        <dbReference type="ChEBI" id="CHEBI:60344"/>
        <dbReference type="EC" id="4.98.1.1"/>
    </reaction>
</comment>
<dbReference type="Gene3D" id="3.40.50.1400">
    <property type="match status" value="2"/>
</dbReference>
<dbReference type="InterPro" id="IPR033644">
    <property type="entry name" value="Ferrochelatase_C"/>
</dbReference>
<feature type="binding site" evidence="9">
    <location>
        <position position="292"/>
    </location>
    <ligand>
        <name>Fe(2+)</name>
        <dbReference type="ChEBI" id="CHEBI:29033"/>
    </ligand>
</feature>
<keyword evidence="5 9" id="KW-0350">Heme biosynthesis</keyword>
<dbReference type="PROSITE" id="PS00534">
    <property type="entry name" value="FERROCHELATASE"/>
    <property type="match status" value="1"/>
</dbReference>
<evidence type="ECO:0000256" key="5">
    <source>
        <dbReference type="ARBA" id="ARBA00023133"/>
    </source>
</evidence>
<evidence type="ECO:0000256" key="1">
    <source>
        <dbReference type="ARBA" id="ARBA00007718"/>
    </source>
</evidence>
<dbReference type="InterPro" id="IPR019772">
    <property type="entry name" value="Ferrochelatase_AS"/>
</dbReference>